<dbReference type="RefSeq" id="WP_188699018.1">
    <property type="nucleotide sequence ID" value="NZ_BMLS01000009.1"/>
</dbReference>
<gene>
    <name evidence="1" type="ORF">GCM10010982_37970</name>
</gene>
<keyword evidence="2" id="KW-1185">Reference proteome</keyword>
<protein>
    <submittedName>
        <fullName evidence="1">Uncharacterized protein</fullName>
    </submittedName>
</protein>
<organism evidence="1 2">
    <name type="scientific">Bowmanella pacifica</name>
    <dbReference type="NCBI Taxonomy" id="502051"/>
    <lineage>
        <taxon>Bacteria</taxon>
        <taxon>Pseudomonadati</taxon>
        <taxon>Pseudomonadota</taxon>
        <taxon>Gammaproteobacteria</taxon>
        <taxon>Alteromonadales</taxon>
        <taxon>Alteromonadaceae</taxon>
        <taxon>Bowmanella</taxon>
    </lineage>
</organism>
<dbReference type="AlphaFoldDB" id="A0A918DNX5"/>
<name>A0A918DNX5_9ALTE</name>
<reference evidence="1" key="1">
    <citation type="journal article" date="2014" name="Int. J. Syst. Evol. Microbiol.">
        <title>Complete genome sequence of Corynebacterium casei LMG S-19264T (=DSM 44701T), isolated from a smear-ripened cheese.</title>
        <authorList>
            <consortium name="US DOE Joint Genome Institute (JGI-PGF)"/>
            <person name="Walter F."/>
            <person name="Albersmeier A."/>
            <person name="Kalinowski J."/>
            <person name="Ruckert C."/>
        </authorList>
    </citation>
    <scope>NUCLEOTIDE SEQUENCE</scope>
    <source>
        <strain evidence="1">CGMCC 1.7086</strain>
    </source>
</reference>
<accession>A0A918DNX5</accession>
<sequence length="175" mass="19881">MEQLKSLEELTKMDEKHRLLGAVCGSVPSLEKMHDLLSQEHLNREVPDEVKGQFNVARNMALYSYYFYALAPEVHLKTYTVIEHALKLKAKPENRMMLGKLLRMALQNGWISDAGFRHIENPSPDNEWCRAMLKGIPDLRNSQAHGSSMLVGDCIQHIAVCADFINQLFPEGEST</sequence>
<comment type="caution">
    <text evidence="1">The sequence shown here is derived from an EMBL/GenBank/DDBJ whole genome shotgun (WGS) entry which is preliminary data.</text>
</comment>
<evidence type="ECO:0000313" key="2">
    <source>
        <dbReference type="Proteomes" id="UP000606935"/>
    </source>
</evidence>
<evidence type="ECO:0000313" key="1">
    <source>
        <dbReference type="EMBL" id="GGO74651.1"/>
    </source>
</evidence>
<proteinExistence type="predicted"/>
<dbReference type="EMBL" id="BMLS01000009">
    <property type="protein sequence ID" value="GGO74651.1"/>
    <property type="molecule type" value="Genomic_DNA"/>
</dbReference>
<reference evidence="1" key="2">
    <citation type="submission" date="2020-09" db="EMBL/GenBank/DDBJ databases">
        <authorList>
            <person name="Sun Q."/>
            <person name="Zhou Y."/>
        </authorList>
    </citation>
    <scope>NUCLEOTIDE SEQUENCE</scope>
    <source>
        <strain evidence="1">CGMCC 1.7086</strain>
    </source>
</reference>
<dbReference type="Proteomes" id="UP000606935">
    <property type="component" value="Unassembled WGS sequence"/>
</dbReference>